<evidence type="ECO:0000313" key="2">
    <source>
        <dbReference type="EMBL" id="GIF54137.1"/>
    </source>
</evidence>
<dbReference type="Gene3D" id="3.30.750.24">
    <property type="entry name" value="STAS domain"/>
    <property type="match status" value="1"/>
</dbReference>
<proteinExistence type="predicted"/>
<dbReference type="PROSITE" id="PS50801">
    <property type="entry name" value="STAS"/>
    <property type="match status" value="1"/>
</dbReference>
<sequence length="109" mass="11687">MVMTHDSVLMVTARVDSSGARVVPVGEVVMDTADRLRGVLLNALGRRPTALTVDLGEVSFLDSTGIAVLVQGYRLAVEFAVPMTVVNFRPPVRQVLELSGVLPLLEGEQ</sequence>
<dbReference type="EMBL" id="BONC01000001">
    <property type="protein sequence ID" value="GIF54137.1"/>
    <property type="molecule type" value="Genomic_DNA"/>
</dbReference>
<dbReference type="PANTHER" id="PTHR33495:SF2">
    <property type="entry name" value="ANTI-SIGMA FACTOR ANTAGONIST TM_1081-RELATED"/>
    <property type="match status" value="1"/>
</dbReference>
<dbReference type="SUPFAM" id="SSF52091">
    <property type="entry name" value="SpoIIaa-like"/>
    <property type="match status" value="1"/>
</dbReference>
<keyword evidence="3" id="KW-1185">Reference proteome</keyword>
<name>A0ABQ4BUE0_9ACTN</name>
<accession>A0ABQ4BUE0</accession>
<dbReference type="CDD" id="cd07043">
    <property type="entry name" value="STAS_anti-anti-sigma_factors"/>
    <property type="match status" value="1"/>
</dbReference>
<feature type="domain" description="STAS" evidence="1">
    <location>
        <begin position="26"/>
        <end position="109"/>
    </location>
</feature>
<dbReference type="InterPro" id="IPR002645">
    <property type="entry name" value="STAS_dom"/>
</dbReference>
<dbReference type="Proteomes" id="UP000624325">
    <property type="component" value="Unassembled WGS sequence"/>
</dbReference>
<evidence type="ECO:0000259" key="1">
    <source>
        <dbReference type="PROSITE" id="PS50801"/>
    </source>
</evidence>
<dbReference type="PANTHER" id="PTHR33495">
    <property type="entry name" value="ANTI-SIGMA FACTOR ANTAGONIST TM_1081-RELATED-RELATED"/>
    <property type="match status" value="1"/>
</dbReference>
<reference evidence="2 3" key="1">
    <citation type="submission" date="2021-01" db="EMBL/GenBank/DDBJ databases">
        <title>Whole genome shotgun sequence of Asanoa iriomotensis NBRC 100142.</title>
        <authorList>
            <person name="Komaki H."/>
            <person name="Tamura T."/>
        </authorList>
    </citation>
    <scope>NUCLEOTIDE SEQUENCE [LARGE SCALE GENOMIC DNA]</scope>
    <source>
        <strain evidence="2 3">NBRC 100142</strain>
    </source>
</reference>
<comment type="caution">
    <text evidence="2">The sequence shown here is derived from an EMBL/GenBank/DDBJ whole genome shotgun (WGS) entry which is preliminary data.</text>
</comment>
<organism evidence="2 3">
    <name type="scientific">Asanoa iriomotensis</name>
    <dbReference type="NCBI Taxonomy" id="234613"/>
    <lineage>
        <taxon>Bacteria</taxon>
        <taxon>Bacillati</taxon>
        <taxon>Actinomycetota</taxon>
        <taxon>Actinomycetes</taxon>
        <taxon>Micromonosporales</taxon>
        <taxon>Micromonosporaceae</taxon>
        <taxon>Asanoa</taxon>
    </lineage>
</organism>
<dbReference type="InterPro" id="IPR036513">
    <property type="entry name" value="STAS_dom_sf"/>
</dbReference>
<dbReference type="InterPro" id="IPR058548">
    <property type="entry name" value="MlaB-like_STAS"/>
</dbReference>
<dbReference type="Pfam" id="PF13466">
    <property type="entry name" value="STAS_2"/>
    <property type="match status" value="1"/>
</dbReference>
<protein>
    <recommendedName>
        <fullName evidence="1">STAS domain-containing protein</fullName>
    </recommendedName>
</protein>
<gene>
    <name evidence="2" type="ORF">Air01nite_02320</name>
</gene>
<evidence type="ECO:0000313" key="3">
    <source>
        <dbReference type="Proteomes" id="UP000624325"/>
    </source>
</evidence>